<dbReference type="OrthoDB" id="3244905at2759"/>
<protein>
    <submittedName>
        <fullName evidence="2">Uncharacterized protein</fullName>
    </submittedName>
</protein>
<feature type="compositionally biased region" description="Polar residues" evidence="1">
    <location>
        <begin position="293"/>
        <end position="307"/>
    </location>
</feature>
<evidence type="ECO:0000313" key="3">
    <source>
        <dbReference type="Proteomes" id="UP000518752"/>
    </source>
</evidence>
<name>A0A8H5GUF3_9AGAR</name>
<keyword evidence="3" id="KW-1185">Reference proteome</keyword>
<comment type="caution">
    <text evidence="2">The sequence shown here is derived from an EMBL/GenBank/DDBJ whole genome shotgun (WGS) entry which is preliminary data.</text>
</comment>
<dbReference type="EMBL" id="JAACJN010000116">
    <property type="protein sequence ID" value="KAF5371419.1"/>
    <property type="molecule type" value="Genomic_DNA"/>
</dbReference>
<reference evidence="2 3" key="1">
    <citation type="journal article" date="2020" name="ISME J.">
        <title>Uncovering the hidden diversity of litter-decomposition mechanisms in mushroom-forming fungi.</title>
        <authorList>
            <person name="Floudas D."/>
            <person name="Bentzer J."/>
            <person name="Ahren D."/>
            <person name="Johansson T."/>
            <person name="Persson P."/>
            <person name="Tunlid A."/>
        </authorList>
    </citation>
    <scope>NUCLEOTIDE SEQUENCE [LARGE SCALE GENOMIC DNA]</scope>
    <source>
        <strain evidence="2 3">CBS 406.79</strain>
    </source>
</reference>
<feature type="compositionally biased region" description="Basic residues" evidence="1">
    <location>
        <begin position="242"/>
        <end position="251"/>
    </location>
</feature>
<evidence type="ECO:0000313" key="2">
    <source>
        <dbReference type="EMBL" id="KAF5371419.1"/>
    </source>
</evidence>
<dbReference type="Proteomes" id="UP000518752">
    <property type="component" value="Unassembled WGS sequence"/>
</dbReference>
<dbReference type="AlphaFoldDB" id="A0A8H5GUF3"/>
<proteinExistence type="predicted"/>
<feature type="compositionally biased region" description="Polar residues" evidence="1">
    <location>
        <begin position="315"/>
        <end position="335"/>
    </location>
</feature>
<sequence length="335" mass="36368">MVFRVPTHLESLIPPPSSQVPNAADAVSTPWRGQFLVSGIRASDRGSNVQIRVTAAETDGDTQSHLWPRQFIFSVIMPHALPILPQLQTYLRDRSARIPLTTFMPDRIRDPGQNGVNQTQFRSLSQLLWNGKLVVIVPISISGGTAGQHGILLFPTEVKTPTTVHPSGSNSRTVLFGAMFLTPQDPFPRFVSVQGAHTTSGFLPAYSGSSLHRAVSPSTAFMGASTRGYEQHHDSLPYASRPHIHDRRHSSHSVSPISPADTHPGYRYASPAPAMNVPPQSQSSTYAPPYVTFNESGQYSGYPSASEASAEHSGYQYSSHRGGSMSQPHNSGYGQ</sequence>
<organism evidence="2 3">
    <name type="scientific">Collybiopsis confluens</name>
    <dbReference type="NCBI Taxonomy" id="2823264"/>
    <lineage>
        <taxon>Eukaryota</taxon>
        <taxon>Fungi</taxon>
        <taxon>Dikarya</taxon>
        <taxon>Basidiomycota</taxon>
        <taxon>Agaricomycotina</taxon>
        <taxon>Agaricomycetes</taxon>
        <taxon>Agaricomycetidae</taxon>
        <taxon>Agaricales</taxon>
        <taxon>Marasmiineae</taxon>
        <taxon>Omphalotaceae</taxon>
        <taxon>Collybiopsis</taxon>
    </lineage>
</organism>
<feature type="region of interest" description="Disordered" evidence="1">
    <location>
        <begin position="232"/>
        <end position="335"/>
    </location>
</feature>
<gene>
    <name evidence="2" type="ORF">D9757_009990</name>
</gene>
<evidence type="ECO:0000256" key="1">
    <source>
        <dbReference type="SAM" id="MobiDB-lite"/>
    </source>
</evidence>
<accession>A0A8H5GUF3</accession>